<name>A0A8X8YD89_SALSN</name>
<feature type="compositionally biased region" description="Polar residues" evidence="1">
    <location>
        <begin position="197"/>
        <end position="212"/>
    </location>
</feature>
<evidence type="ECO:0000313" key="3">
    <source>
        <dbReference type="Proteomes" id="UP000298416"/>
    </source>
</evidence>
<dbReference type="EMBL" id="PNBA02000004">
    <property type="protein sequence ID" value="KAG6428497.1"/>
    <property type="molecule type" value="Genomic_DNA"/>
</dbReference>
<evidence type="ECO:0000256" key="1">
    <source>
        <dbReference type="SAM" id="MobiDB-lite"/>
    </source>
</evidence>
<evidence type="ECO:0000313" key="2">
    <source>
        <dbReference type="EMBL" id="KAG6428497.1"/>
    </source>
</evidence>
<protein>
    <submittedName>
        <fullName evidence="2">Uncharacterized protein</fullName>
    </submittedName>
</protein>
<dbReference type="AlphaFoldDB" id="A0A8X8YD89"/>
<feature type="region of interest" description="Disordered" evidence="1">
    <location>
        <begin position="184"/>
        <end position="212"/>
    </location>
</feature>
<reference evidence="2" key="2">
    <citation type="submission" date="2020-08" db="EMBL/GenBank/DDBJ databases">
        <title>Plant Genome Project.</title>
        <authorList>
            <person name="Zhang R.-G."/>
        </authorList>
    </citation>
    <scope>NUCLEOTIDE SEQUENCE</scope>
    <source>
        <strain evidence="2">Huo1</strain>
        <tissue evidence="2">Leaf</tissue>
    </source>
</reference>
<dbReference type="PANTHER" id="PTHR35510:SF1">
    <property type="entry name" value="DBH-LIKE MONOOXYGENASE"/>
    <property type="match status" value="1"/>
</dbReference>
<gene>
    <name evidence="2" type="ORF">SASPL_112749</name>
</gene>
<dbReference type="Proteomes" id="UP000298416">
    <property type="component" value="Unassembled WGS sequence"/>
</dbReference>
<reference evidence="2" key="1">
    <citation type="submission" date="2018-01" db="EMBL/GenBank/DDBJ databases">
        <authorList>
            <person name="Mao J.F."/>
        </authorList>
    </citation>
    <scope>NUCLEOTIDE SEQUENCE</scope>
    <source>
        <strain evidence="2">Huo1</strain>
        <tissue evidence="2">Leaf</tissue>
    </source>
</reference>
<keyword evidence="3" id="KW-1185">Reference proteome</keyword>
<accession>A0A8X8YD89</accession>
<sequence>MEANFQPRMKRKDFEHFNDDVSDFIFSSPATKIRRLDAELPPMMIVEEEPEVAASTFDQSQQLLPEMSSKVSGGLKIEELPDLGENERAIVLYQPSTPIVRSPSNFSVSLDPRFISALKNPVLRSSSANSWRLYSDDEGATEDDIEIPSSGNGCQAIVPWLPQPANGDNSCHQFDGGEMMEAEDTAEATSMDVEDSPSIQQSNSGSVPVSQGLPQWQQHCTISQPAQNTTTPIVWYR</sequence>
<dbReference type="OrthoDB" id="1937743at2759"/>
<proteinExistence type="predicted"/>
<organism evidence="2">
    <name type="scientific">Salvia splendens</name>
    <name type="common">Scarlet sage</name>
    <dbReference type="NCBI Taxonomy" id="180675"/>
    <lineage>
        <taxon>Eukaryota</taxon>
        <taxon>Viridiplantae</taxon>
        <taxon>Streptophyta</taxon>
        <taxon>Embryophyta</taxon>
        <taxon>Tracheophyta</taxon>
        <taxon>Spermatophyta</taxon>
        <taxon>Magnoliopsida</taxon>
        <taxon>eudicotyledons</taxon>
        <taxon>Gunneridae</taxon>
        <taxon>Pentapetalae</taxon>
        <taxon>asterids</taxon>
        <taxon>lamiids</taxon>
        <taxon>Lamiales</taxon>
        <taxon>Lamiaceae</taxon>
        <taxon>Nepetoideae</taxon>
        <taxon>Mentheae</taxon>
        <taxon>Salviinae</taxon>
        <taxon>Salvia</taxon>
        <taxon>Salvia subgen. Calosphace</taxon>
        <taxon>core Calosphace</taxon>
    </lineage>
</organism>
<dbReference type="PANTHER" id="PTHR35510">
    <property type="entry name" value="DBH-LIKE MONOOXYGENASE"/>
    <property type="match status" value="1"/>
</dbReference>
<comment type="caution">
    <text evidence="2">The sequence shown here is derived from an EMBL/GenBank/DDBJ whole genome shotgun (WGS) entry which is preliminary data.</text>
</comment>